<feature type="domain" description="SF4 helicase" evidence="13">
    <location>
        <begin position="191"/>
        <end position="457"/>
    </location>
</feature>
<evidence type="ECO:0000313" key="14">
    <source>
        <dbReference type="EMBL" id="MFD1675976.1"/>
    </source>
</evidence>
<keyword evidence="15" id="KW-1185">Reference proteome</keyword>
<evidence type="ECO:0000256" key="8">
    <source>
        <dbReference type="ARBA" id="ARBA00023125"/>
    </source>
</evidence>
<comment type="similarity">
    <text evidence="1 12">Belongs to the helicase family. DnaB subfamily.</text>
</comment>
<dbReference type="NCBIfam" id="TIGR00665">
    <property type="entry name" value="DnaB"/>
    <property type="match status" value="1"/>
</dbReference>
<dbReference type="SUPFAM" id="SSF48024">
    <property type="entry name" value="N-terminal domain of DnaB helicase"/>
    <property type="match status" value="1"/>
</dbReference>
<keyword evidence="5 12" id="KW-0378">Hydrolase</keyword>
<dbReference type="GO" id="GO:0003678">
    <property type="term" value="F:DNA helicase activity"/>
    <property type="evidence" value="ECO:0007669"/>
    <property type="project" value="UniProtKB-EC"/>
</dbReference>
<evidence type="ECO:0000256" key="2">
    <source>
        <dbReference type="ARBA" id="ARBA00022515"/>
    </source>
</evidence>
<gene>
    <name evidence="14" type="primary">dnaB</name>
    <name evidence="14" type="ORF">ACFSB2_14825</name>
</gene>
<comment type="catalytic activity">
    <reaction evidence="10 12">
        <text>ATP + H2O = ADP + phosphate + H(+)</text>
        <dbReference type="Rhea" id="RHEA:13065"/>
        <dbReference type="ChEBI" id="CHEBI:15377"/>
        <dbReference type="ChEBI" id="CHEBI:15378"/>
        <dbReference type="ChEBI" id="CHEBI:30616"/>
        <dbReference type="ChEBI" id="CHEBI:43474"/>
        <dbReference type="ChEBI" id="CHEBI:456216"/>
        <dbReference type="EC" id="5.6.2.3"/>
    </reaction>
</comment>
<dbReference type="Gene3D" id="1.10.860.10">
    <property type="entry name" value="DNAb Helicase, Chain A"/>
    <property type="match status" value="1"/>
</dbReference>
<dbReference type="InterPro" id="IPR007693">
    <property type="entry name" value="DNA_helicase_DnaB-like_N"/>
</dbReference>
<dbReference type="EMBL" id="JBHUCX010000038">
    <property type="protein sequence ID" value="MFD1675976.1"/>
    <property type="molecule type" value="Genomic_DNA"/>
</dbReference>
<dbReference type="EC" id="5.6.2.3" evidence="11 12"/>
<dbReference type="InterPro" id="IPR007692">
    <property type="entry name" value="DNA_helicase_DnaB"/>
</dbReference>
<evidence type="ECO:0000313" key="15">
    <source>
        <dbReference type="Proteomes" id="UP001597079"/>
    </source>
</evidence>
<dbReference type="InterPro" id="IPR027417">
    <property type="entry name" value="P-loop_NTPase"/>
</dbReference>
<dbReference type="PROSITE" id="PS51199">
    <property type="entry name" value="SF4_HELICASE"/>
    <property type="match status" value="1"/>
</dbReference>
<dbReference type="Pfam" id="PF00772">
    <property type="entry name" value="DnaB"/>
    <property type="match status" value="1"/>
</dbReference>
<evidence type="ECO:0000256" key="4">
    <source>
        <dbReference type="ARBA" id="ARBA00022741"/>
    </source>
</evidence>
<keyword evidence="2 12" id="KW-0639">Primosome</keyword>
<keyword evidence="4 12" id="KW-0547">Nucleotide-binding</keyword>
<dbReference type="PANTHER" id="PTHR30153:SF2">
    <property type="entry name" value="REPLICATIVE DNA HELICASE"/>
    <property type="match status" value="1"/>
</dbReference>
<evidence type="ECO:0000259" key="13">
    <source>
        <dbReference type="PROSITE" id="PS51199"/>
    </source>
</evidence>
<evidence type="ECO:0000256" key="5">
    <source>
        <dbReference type="ARBA" id="ARBA00022801"/>
    </source>
</evidence>
<sequence length="460" mass="51217">MASEQQTSWQTSLGESLLRMPPQQIEAEQAVIGAMLISEEAVGDALEHLEPEDFYRAAHQSIYRAMREVYEAGQPVDVVTVAAALRTRDDALDQVGGAEYLADLAAAMPTALHVNQYAQIVLEKALLRRIIAAATDIAEEGYSQDLSATDVLAAAEKRILELSQFQKTRDFTHIADVLETAFERIEQLYASEGSITGVATGYSELDRMTSGFQKSDLIIVAARPSVGKTAFALNIAQNVAVRNALPVAIFSLEMSKDQLVQRMLCAEAYIDGHKLRTGSLDDDDWPKLSMGVSTLSNAPIYIDDSPGINISEMRSKLRRLKLEHGLGFVVIDYLQLIHGRRSSGENRQQEISEISRSLKQLARELEVPIVALAQLSRSVEQRQDKRPMLSDIRESGSIEQDADVVAFLYRDDYYDPESERQNIIEIIIAKQRNGPTGKIDLVFLKNYNKFVNLEMTHQEA</sequence>
<dbReference type="InterPro" id="IPR016136">
    <property type="entry name" value="DNA_helicase_N/primase_C"/>
</dbReference>
<evidence type="ECO:0000256" key="7">
    <source>
        <dbReference type="ARBA" id="ARBA00022840"/>
    </source>
</evidence>
<dbReference type="Pfam" id="PF03796">
    <property type="entry name" value="DnaB_C"/>
    <property type="match status" value="1"/>
</dbReference>
<keyword evidence="3 12" id="KW-0235">DNA replication</keyword>
<protein>
    <recommendedName>
        <fullName evidence="11 12">Replicative DNA helicase</fullName>
        <ecNumber evidence="11 12">5.6.2.3</ecNumber>
    </recommendedName>
</protein>
<dbReference type="PANTHER" id="PTHR30153">
    <property type="entry name" value="REPLICATIVE DNA HELICASE DNAB"/>
    <property type="match status" value="1"/>
</dbReference>
<dbReference type="Gene3D" id="3.40.50.300">
    <property type="entry name" value="P-loop containing nucleotide triphosphate hydrolases"/>
    <property type="match status" value="1"/>
</dbReference>
<comment type="function">
    <text evidence="12">The main replicative DNA helicase, it participates in initiation and elongation during chromosome replication. Travels ahead of the DNA replisome, separating dsDNA into templates for DNA synthesis. A processive ATP-dependent 5'-3' DNA helicase it has DNA-dependent ATPase activity.</text>
</comment>
<dbReference type="InterPro" id="IPR007694">
    <property type="entry name" value="DNA_helicase_DnaB-like_C"/>
</dbReference>
<comment type="caution">
    <text evidence="14">The sequence shown here is derived from an EMBL/GenBank/DDBJ whole genome shotgun (WGS) entry which is preliminary data.</text>
</comment>
<proteinExistence type="inferred from homology"/>
<dbReference type="Proteomes" id="UP001597079">
    <property type="component" value="Unassembled WGS sequence"/>
</dbReference>
<evidence type="ECO:0000256" key="11">
    <source>
        <dbReference type="NCBIfam" id="TIGR00665"/>
    </source>
</evidence>
<dbReference type="CDD" id="cd00984">
    <property type="entry name" value="DnaB_C"/>
    <property type="match status" value="1"/>
</dbReference>
<reference evidence="15" key="1">
    <citation type="journal article" date="2019" name="Int. J. Syst. Evol. Microbiol.">
        <title>The Global Catalogue of Microorganisms (GCM) 10K type strain sequencing project: providing services to taxonomists for standard genome sequencing and annotation.</title>
        <authorList>
            <consortium name="The Broad Institute Genomics Platform"/>
            <consortium name="The Broad Institute Genome Sequencing Center for Infectious Disease"/>
            <person name="Wu L."/>
            <person name="Ma J."/>
        </authorList>
    </citation>
    <scope>NUCLEOTIDE SEQUENCE [LARGE SCALE GENOMIC DNA]</scope>
    <source>
        <strain evidence="15">CGMCC 1.12286</strain>
    </source>
</reference>
<dbReference type="RefSeq" id="WP_377943869.1">
    <property type="nucleotide sequence ID" value="NZ_JBHUCX010000038.1"/>
</dbReference>
<keyword evidence="7 12" id="KW-0067">ATP-binding</keyword>
<evidence type="ECO:0000256" key="1">
    <source>
        <dbReference type="ARBA" id="ARBA00008428"/>
    </source>
</evidence>
<evidence type="ECO:0000256" key="10">
    <source>
        <dbReference type="ARBA" id="ARBA00048954"/>
    </source>
</evidence>
<accession>A0ABW4JI36</accession>
<dbReference type="SUPFAM" id="SSF52540">
    <property type="entry name" value="P-loop containing nucleoside triphosphate hydrolases"/>
    <property type="match status" value="1"/>
</dbReference>
<dbReference type="GO" id="GO:0016787">
    <property type="term" value="F:hydrolase activity"/>
    <property type="evidence" value="ECO:0007669"/>
    <property type="project" value="UniProtKB-KW"/>
</dbReference>
<dbReference type="InterPro" id="IPR036185">
    <property type="entry name" value="DNA_heli_DnaB-like_N_sf"/>
</dbReference>
<dbReference type="NCBIfam" id="NF004384">
    <property type="entry name" value="PRK05748.1"/>
    <property type="match status" value="1"/>
</dbReference>
<keyword evidence="6 12" id="KW-0347">Helicase</keyword>
<name>A0ABW4JI36_9BACL</name>
<evidence type="ECO:0000256" key="12">
    <source>
        <dbReference type="RuleBase" id="RU362085"/>
    </source>
</evidence>
<keyword evidence="8 12" id="KW-0238">DNA-binding</keyword>
<keyword evidence="9" id="KW-0413">Isomerase</keyword>
<evidence type="ECO:0000256" key="3">
    <source>
        <dbReference type="ARBA" id="ARBA00022705"/>
    </source>
</evidence>
<evidence type="ECO:0000256" key="9">
    <source>
        <dbReference type="ARBA" id="ARBA00023235"/>
    </source>
</evidence>
<organism evidence="14 15">
    <name type="scientific">Alicyclobacillus fodiniaquatilis</name>
    <dbReference type="NCBI Taxonomy" id="1661150"/>
    <lineage>
        <taxon>Bacteria</taxon>
        <taxon>Bacillati</taxon>
        <taxon>Bacillota</taxon>
        <taxon>Bacilli</taxon>
        <taxon>Bacillales</taxon>
        <taxon>Alicyclobacillaceae</taxon>
        <taxon>Alicyclobacillus</taxon>
    </lineage>
</organism>
<evidence type="ECO:0000256" key="6">
    <source>
        <dbReference type="ARBA" id="ARBA00022806"/>
    </source>
</evidence>